<evidence type="ECO:0000313" key="11">
    <source>
        <dbReference type="Proteomes" id="UP000297776"/>
    </source>
</evidence>
<dbReference type="AlphaFoldDB" id="A0A4Y8LHR5"/>
<dbReference type="InterPro" id="IPR027417">
    <property type="entry name" value="P-loop_NTPase"/>
</dbReference>
<dbReference type="PANTHER" id="PTHR24221:SF654">
    <property type="entry name" value="ATP-BINDING CASSETTE SUB-FAMILY B MEMBER 6"/>
    <property type="match status" value="1"/>
</dbReference>
<dbReference type="OrthoDB" id="9770415at2"/>
<feature type="domain" description="ABC transmembrane type-1" evidence="9">
    <location>
        <begin position="20"/>
        <end position="322"/>
    </location>
</feature>
<keyword evidence="2 7" id="KW-0812">Transmembrane</keyword>
<evidence type="ECO:0000256" key="1">
    <source>
        <dbReference type="ARBA" id="ARBA00004651"/>
    </source>
</evidence>
<protein>
    <submittedName>
        <fullName evidence="10">ABC transporter ATP-binding protein</fullName>
    </submittedName>
</protein>
<dbReference type="GO" id="GO:0140359">
    <property type="term" value="F:ABC-type transporter activity"/>
    <property type="evidence" value="ECO:0007669"/>
    <property type="project" value="InterPro"/>
</dbReference>
<evidence type="ECO:0000313" key="10">
    <source>
        <dbReference type="EMBL" id="TFE01707.1"/>
    </source>
</evidence>
<organism evidence="10 11">
    <name type="scientific">Jeotgalibacillus salarius</name>
    <dbReference type="NCBI Taxonomy" id="546023"/>
    <lineage>
        <taxon>Bacteria</taxon>
        <taxon>Bacillati</taxon>
        <taxon>Bacillota</taxon>
        <taxon>Bacilli</taxon>
        <taxon>Bacillales</taxon>
        <taxon>Caryophanaceae</taxon>
        <taxon>Jeotgalibacillus</taxon>
    </lineage>
</organism>
<evidence type="ECO:0000256" key="6">
    <source>
        <dbReference type="ARBA" id="ARBA00023136"/>
    </source>
</evidence>
<keyword evidence="4 10" id="KW-0067">ATP-binding</keyword>
<comment type="subcellular location">
    <subcellularLocation>
        <location evidence="1">Cell membrane</location>
        <topology evidence="1">Multi-pass membrane protein</topology>
    </subcellularLocation>
</comment>
<keyword evidence="3" id="KW-0547">Nucleotide-binding</keyword>
<dbReference type="PROSITE" id="PS50929">
    <property type="entry name" value="ABC_TM1F"/>
    <property type="match status" value="1"/>
</dbReference>
<comment type="caution">
    <text evidence="10">The sequence shown here is derived from an EMBL/GenBank/DDBJ whole genome shotgun (WGS) entry which is preliminary data.</text>
</comment>
<feature type="transmembrane region" description="Helical" evidence="7">
    <location>
        <begin position="20"/>
        <end position="48"/>
    </location>
</feature>
<evidence type="ECO:0000256" key="2">
    <source>
        <dbReference type="ARBA" id="ARBA00022692"/>
    </source>
</evidence>
<evidence type="ECO:0000259" key="8">
    <source>
        <dbReference type="PROSITE" id="PS50893"/>
    </source>
</evidence>
<dbReference type="PROSITE" id="PS50893">
    <property type="entry name" value="ABC_TRANSPORTER_2"/>
    <property type="match status" value="1"/>
</dbReference>
<dbReference type="InterPro" id="IPR003439">
    <property type="entry name" value="ABC_transporter-like_ATP-bd"/>
</dbReference>
<dbReference type="Pfam" id="PF00664">
    <property type="entry name" value="ABC_membrane"/>
    <property type="match status" value="1"/>
</dbReference>
<evidence type="ECO:0000256" key="3">
    <source>
        <dbReference type="ARBA" id="ARBA00022741"/>
    </source>
</evidence>
<dbReference type="SMART" id="SM00382">
    <property type="entry name" value="AAA"/>
    <property type="match status" value="1"/>
</dbReference>
<dbReference type="Gene3D" id="1.20.1560.10">
    <property type="entry name" value="ABC transporter type 1, transmembrane domain"/>
    <property type="match status" value="1"/>
</dbReference>
<evidence type="ECO:0000256" key="5">
    <source>
        <dbReference type="ARBA" id="ARBA00022989"/>
    </source>
</evidence>
<dbReference type="InterPro" id="IPR039421">
    <property type="entry name" value="Type_1_exporter"/>
</dbReference>
<dbReference type="PANTHER" id="PTHR24221">
    <property type="entry name" value="ATP-BINDING CASSETTE SUB-FAMILY B"/>
    <property type="match status" value="1"/>
</dbReference>
<feature type="transmembrane region" description="Helical" evidence="7">
    <location>
        <begin position="68"/>
        <end position="88"/>
    </location>
</feature>
<dbReference type="SUPFAM" id="SSF52540">
    <property type="entry name" value="P-loop containing nucleoside triphosphate hydrolases"/>
    <property type="match status" value="1"/>
</dbReference>
<dbReference type="InterPro" id="IPR017871">
    <property type="entry name" value="ABC_transporter-like_CS"/>
</dbReference>
<feature type="transmembrane region" description="Helical" evidence="7">
    <location>
        <begin position="154"/>
        <end position="174"/>
    </location>
</feature>
<evidence type="ECO:0000256" key="7">
    <source>
        <dbReference type="SAM" id="Phobius"/>
    </source>
</evidence>
<feature type="transmembrane region" description="Helical" evidence="7">
    <location>
        <begin position="265"/>
        <end position="286"/>
    </location>
</feature>
<sequence length="586" mass="65859">MDSVRKINQLFEQAQKKKLLAVFLLMVFAALFETMSVGLIVPFVQIISDPQVVQDSAIFFRIYEFFNFSSHSAFVIGASLVFLSFFIFKNLFLTFFYYVQFRVLFNEQVRLSERLFRTYLMKPYVFHLEKNSSELVRNTNTEVQSLFKYHIIPIFTLLTELLITAFIFALLLIISPVATLMIVVILGTSVGLFLRGFNQKITQAGKNQQMALGGMIKWVNQGLGAGKEIKVSGKEEYFVKAYHDESKKYATALRFHELVQQVPRMFIETVMILTVLAVIVVVLFLTNNMTDLFSISALFGMAAFRLMPSINRSMSAVSIIRHSKPALDVIYRDLVEEQEEVITPEEADQELFAGQAMKIEVKDLFFHYPGSLVNVINGVNVSIPAGKATAFIGETGSGKTTLIDLLIGVLEPTEGTIEVNGLSIQKDLTSWHQKIGYIPQSIFLTDESIRSNVAFGIADDEIKDEAVWAALEKAALKKFVMNLPDQLDTIVGERGVKISGGQKQRIGIARALYHDPEILVMDEATSALDNETEQEIIRAVDRLKGHKTLLIIAHRLTTIQNCDLVVEMKDGKAFTNQVAKEVARTS</sequence>
<evidence type="ECO:0000259" key="9">
    <source>
        <dbReference type="PROSITE" id="PS50929"/>
    </source>
</evidence>
<dbReference type="Pfam" id="PF00005">
    <property type="entry name" value="ABC_tran"/>
    <property type="match status" value="1"/>
</dbReference>
<dbReference type="PROSITE" id="PS00211">
    <property type="entry name" value="ABC_TRANSPORTER_1"/>
    <property type="match status" value="1"/>
</dbReference>
<feature type="transmembrane region" description="Helical" evidence="7">
    <location>
        <begin position="180"/>
        <end position="197"/>
    </location>
</feature>
<reference evidence="10 11" key="1">
    <citation type="submission" date="2019-03" db="EMBL/GenBank/DDBJ databases">
        <authorList>
            <person name="Yang Y."/>
        </authorList>
    </citation>
    <scope>NUCLEOTIDE SEQUENCE [LARGE SCALE GENOMIC DNA]</scope>
    <source>
        <strain evidence="10 11">ASL-1</strain>
    </source>
</reference>
<dbReference type="GO" id="GO:0016887">
    <property type="term" value="F:ATP hydrolysis activity"/>
    <property type="evidence" value="ECO:0007669"/>
    <property type="project" value="InterPro"/>
</dbReference>
<feature type="domain" description="ABC transporter" evidence="8">
    <location>
        <begin position="359"/>
        <end position="586"/>
    </location>
</feature>
<dbReference type="SUPFAM" id="SSF90123">
    <property type="entry name" value="ABC transporter transmembrane region"/>
    <property type="match status" value="1"/>
</dbReference>
<keyword evidence="6 7" id="KW-0472">Membrane</keyword>
<keyword evidence="5 7" id="KW-1133">Transmembrane helix</keyword>
<dbReference type="EMBL" id="SORX01000004">
    <property type="protein sequence ID" value="TFE01707.1"/>
    <property type="molecule type" value="Genomic_DNA"/>
</dbReference>
<dbReference type="InterPro" id="IPR003593">
    <property type="entry name" value="AAA+_ATPase"/>
</dbReference>
<dbReference type="GO" id="GO:0034040">
    <property type="term" value="F:ATPase-coupled lipid transmembrane transporter activity"/>
    <property type="evidence" value="ECO:0007669"/>
    <property type="project" value="TreeGrafter"/>
</dbReference>
<accession>A0A4Y8LHR5</accession>
<evidence type="ECO:0000256" key="4">
    <source>
        <dbReference type="ARBA" id="ARBA00022840"/>
    </source>
</evidence>
<dbReference type="GO" id="GO:0005886">
    <property type="term" value="C:plasma membrane"/>
    <property type="evidence" value="ECO:0007669"/>
    <property type="project" value="UniProtKB-SubCell"/>
</dbReference>
<dbReference type="Proteomes" id="UP000297776">
    <property type="component" value="Unassembled WGS sequence"/>
</dbReference>
<dbReference type="InterPro" id="IPR011527">
    <property type="entry name" value="ABC1_TM_dom"/>
</dbReference>
<dbReference type="InterPro" id="IPR036640">
    <property type="entry name" value="ABC1_TM_sf"/>
</dbReference>
<dbReference type="RefSeq" id="WP_134381422.1">
    <property type="nucleotide sequence ID" value="NZ_SORX01000004.1"/>
</dbReference>
<dbReference type="Gene3D" id="3.40.50.300">
    <property type="entry name" value="P-loop containing nucleotide triphosphate hydrolases"/>
    <property type="match status" value="1"/>
</dbReference>
<proteinExistence type="predicted"/>
<keyword evidence="11" id="KW-1185">Reference proteome</keyword>
<name>A0A4Y8LHR5_9BACL</name>
<dbReference type="GO" id="GO:0005524">
    <property type="term" value="F:ATP binding"/>
    <property type="evidence" value="ECO:0007669"/>
    <property type="project" value="UniProtKB-KW"/>
</dbReference>
<gene>
    <name evidence="10" type="ORF">E2626_09060</name>
</gene>